<evidence type="ECO:0000313" key="2">
    <source>
        <dbReference type="EMBL" id="QCO16190.1"/>
    </source>
</evidence>
<protein>
    <submittedName>
        <fullName evidence="2">Uncharacterized protein</fullName>
    </submittedName>
</protein>
<gene>
    <name evidence="2" type="ORF">D3869_13655</name>
</gene>
<proteinExistence type="predicted"/>
<organism evidence="2 3">
    <name type="scientific">Azospirillum brasilense</name>
    <dbReference type="NCBI Taxonomy" id="192"/>
    <lineage>
        <taxon>Bacteria</taxon>
        <taxon>Pseudomonadati</taxon>
        <taxon>Pseudomonadota</taxon>
        <taxon>Alphaproteobacteria</taxon>
        <taxon>Rhodospirillales</taxon>
        <taxon>Azospirillaceae</taxon>
        <taxon>Azospirillum</taxon>
    </lineage>
</organism>
<accession>A0A4D8R487</accession>
<dbReference type="AlphaFoldDB" id="A0A4D8R487"/>
<dbReference type="EMBL" id="CP032345">
    <property type="protein sequence ID" value="QCO16190.1"/>
    <property type="molecule type" value="Genomic_DNA"/>
</dbReference>
<dbReference type="Proteomes" id="UP000298693">
    <property type="component" value="Chromosome"/>
</dbReference>
<name>A0A4D8R487_AZOBR</name>
<keyword evidence="1" id="KW-0175">Coiled coil</keyword>
<evidence type="ECO:0000256" key="1">
    <source>
        <dbReference type="SAM" id="Coils"/>
    </source>
</evidence>
<feature type="coiled-coil region" evidence="1">
    <location>
        <begin position="1"/>
        <end position="30"/>
    </location>
</feature>
<sequence>MDTWERTKRRQEHEYEIKKSEDEIADLKSRRFVPPDNPEGDELDADLAELIRRAGIDNVYHGVARRLIEEITKTDVEVLRRYALSFVQANQRNGPLLDRIARALEQISREVSRHDR</sequence>
<reference evidence="2 3" key="1">
    <citation type="submission" date="2018-09" db="EMBL/GenBank/DDBJ databases">
        <title>Whole genome based analysis of evolution and adaptive divergence in Indian and Brazilian strains of Azospirillum brasilense.</title>
        <authorList>
            <person name="Singh C."/>
            <person name="Tripathi A.K."/>
        </authorList>
    </citation>
    <scope>NUCLEOTIDE SEQUENCE [LARGE SCALE GENOMIC DNA]</scope>
    <source>
        <strain evidence="2 3">MTCC4039</strain>
    </source>
</reference>
<evidence type="ECO:0000313" key="3">
    <source>
        <dbReference type="Proteomes" id="UP000298693"/>
    </source>
</evidence>